<dbReference type="AlphaFoldDB" id="A0A6A6JW16"/>
<keyword evidence="3 5" id="KW-0479">Metal-binding</keyword>
<dbReference type="InterPro" id="IPR053007">
    <property type="entry name" value="CYP450_monoxygenase_sec-met"/>
</dbReference>
<dbReference type="Proteomes" id="UP000800097">
    <property type="component" value="Unassembled WGS sequence"/>
</dbReference>
<dbReference type="InterPro" id="IPR002403">
    <property type="entry name" value="Cyt_P450_E_grp-IV"/>
</dbReference>
<keyword evidence="7" id="KW-1185">Reference proteome</keyword>
<dbReference type="SUPFAM" id="SSF48264">
    <property type="entry name" value="Cytochrome P450"/>
    <property type="match status" value="1"/>
</dbReference>
<dbReference type="PRINTS" id="PR00465">
    <property type="entry name" value="EP450IV"/>
</dbReference>
<dbReference type="Gene3D" id="1.10.630.10">
    <property type="entry name" value="Cytochrome P450"/>
    <property type="match status" value="1"/>
</dbReference>
<protein>
    <submittedName>
        <fullName evidence="6">Cytochrome P450</fullName>
    </submittedName>
</protein>
<accession>A0A6A6JW16</accession>
<proteinExistence type="inferred from homology"/>
<keyword evidence="5" id="KW-0349">Heme</keyword>
<evidence type="ECO:0000256" key="3">
    <source>
        <dbReference type="ARBA" id="ARBA00022723"/>
    </source>
</evidence>
<dbReference type="CDD" id="cd11040">
    <property type="entry name" value="CYP7_CYP8-like"/>
    <property type="match status" value="1"/>
</dbReference>
<dbReference type="InterPro" id="IPR036396">
    <property type="entry name" value="Cyt_P450_sf"/>
</dbReference>
<reference evidence="6" key="1">
    <citation type="journal article" date="2020" name="Stud. Mycol.">
        <title>101 Dothideomycetes genomes: a test case for predicting lifestyles and emergence of pathogens.</title>
        <authorList>
            <person name="Haridas S."/>
            <person name="Albert R."/>
            <person name="Binder M."/>
            <person name="Bloem J."/>
            <person name="Labutti K."/>
            <person name="Salamov A."/>
            <person name="Andreopoulos B."/>
            <person name="Baker S."/>
            <person name="Barry K."/>
            <person name="Bills G."/>
            <person name="Bluhm B."/>
            <person name="Cannon C."/>
            <person name="Castanera R."/>
            <person name="Culley D."/>
            <person name="Daum C."/>
            <person name="Ezra D."/>
            <person name="Gonzalez J."/>
            <person name="Henrissat B."/>
            <person name="Kuo A."/>
            <person name="Liang C."/>
            <person name="Lipzen A."/>
            <person name="Lutzoni F."/>
            <person name="Magnuson J."/>
            <person name="Mondo S."/>
            <person name="Nolan M."/>
            <person name="Ohm R."/>
            <person name="Pangilinan J."/>
            <person name="Park H.-J."/>
            <person name="Ramirez L."/>
            <person name="Alfaro M."/>
            <person name="Sun H."/>
            <person name="Tritt A."/>
            <person name="Yoshinaga Y."/>
            <person name="Zwiers L.-H."/>
            <person name="Turgeon B."/>
            <person name="Goodwin S."/>
            <person name="Spatafora J."/>
            <person name="Crous P."/>
            <person name="Grigoriev I."/>
        </authorList>
    </citation>
    <scope>NUCLEOTIDE SEQUENCE</scope>
    <source>
        <strain evidence="6">CBS 379.55</strain>
    </source>
</reference>
<dbReference type="OrthoDB" id="3366823at2759"/>
<dbReference type="EMBL" id="ML986485">
    <property type="protein sequence ID" value="KAF2280008.1"/>
    <property type="molecule type" value="Genomic_DNA"/>
</dbReference>
<dbReference type="GeneID" id="54550696"/>
<gene>
    <name evidence="6" type="ORF">EI97DRAFT_429765</name>
</gene>
<dbReference type="RefSeq" id="XP_033657547.1">
    <property type="nucleotide sequence ID" value="XM_033797521.1"/>
</dbReference>
<dbReference type="GO" id="GO:0020037">
    <property type="term" value="F:heme binding"/>
    <property type="evidence" value="ECO:0007669"/>
    <property type="project" value="InterPro"/>
</dbReference>
<dbReference type="PANTHER" id="PTHR47582:SF1">
    <property type="entry name" value="P450, PUTATIVE (EUROFUNG)-RELATED"/>
    <property type="match status" value="1"/>
</dbReference>
<sequence length="444" mass="49781">MANGRMYIVSDPLLASQVQRASATLSFEELIVQATGRLVGISKEAAEILKDPNCKEEGRDRMVTEVIQKVIHPLLGPQAIASLASVQLQHFTEFVNSIPEGLDTELFHLLTREISAATALTFYGPRNPFAEHPELTEEFWKWETDIVPYMMNIMRPLTARKAYNAINRVSAGFEEYLEKGRQAQASELIRRRQKAHQDVGISIPDQARLEVTMTLGISVNAAISIFWLVNNICSRPALLEEIREEIRTKGLVSPNTISFSALRESCPLLNSALRETLRLIAPLATTRYVLKDTIVADTYLLRKDCIVQIAGNLIHADKQIWGPDAESFNPRRFLYTMNGSKTLDDGTVPDSKVNQIHPVAFRAFGGGSSLCPGRHFAQMEILSLTAALLMGFEFAPPKGKAKVEWDPEFDDNKFVIGAFKPRRGVDVRVKRREGMENVKWAIQF</sequence>
<evidence type="ECO:0000256" key="5">
    <source>
        <dbReference type="PIRSR" id="PIRSR602403-1"/>
    </source>
</evidence>
<dbReference type="Pfam" id="PF00067">
    <property type="entry name" value="p450"/>
    <property type="match status" value="1"/>
</dbReference>
<dbReference type="GO" id="GO:0004497">
    <property type="term" value="F:monooxygenase activity"/>
    <property type="evidence" value="ECO:0007669"/>
    <property type="project" value="InterPro"/>
</dbReference>
<comment type="similarity">
    <text evidence="2">Belongs to the cytochrome P450 family.</text>
</comment>
<evidence type="ECO:0000313" key="7">
    <source>
        <dbReference type="Proteomes" id="UP000800097"/>
    </source>
</evidence>
<evidence type="ECO:0000256" key="2">
    <source>
        <dbReference type="ARBA" id="ARBA00010617"/>
    </source>
</evidence>
<dbReference type="InterPro" id="IPR001128">
    <property type="entry name" value="Cyt_P450"/>
</dbReference>
<organism evidence="6 7">
    <name type="scientific">Westerdykella ornata</name>
    <dbReference type="NCBI Taxonomy" id="318751"/>
    <lineage>
        <taxon>Eukaryota</taxon>
        <taxon>Fungi</taxon>
        <taxon>Dikarya</taxon>
        <taxon>Ascomycota</taxon>
        <taxon>Pezizomycotina</taxon>
        <taxon>Dothideomycetes</taxon>
        <taxon>Pleosporomycetidae</taxon>
        <taxon>Pleosporales</taxon>
        <taxon>Sporormiaceae</taxon>
        <taxon>Westerdykella</taxon>
    </lineage>
</organism>
<feature type="binding site" description="axial binding residue" evidence="5">
    <location>
        <position position="371"/>
    </location>
    <ligand>
        <name>heme</name>
        <dbReference type="ChEBI" id="CHEBI:30413"/>
    </ligand>
    <ligandPart>
        <name>Fe</name>
        <dbReference type="ChEBI" id="CHEBI:18248"/>
    </ligandPart>
</feature>
<comment type="cofactor">
    <cofactor evidence="1 5">
        <name>heme</name>
        <dbReference type="ChEBI" id="CHEBI:30413"/>
    </cofactor>
</comment>
<dbReference type="GO" id="GO:0016705">
    <property type="term" value="F:oxidoreductase activity, acting on paired donors, with incorporation or reduction of molecular oxygen"/>
    <property type="evidence" value="ECO:0007669"/>
    <property type="project" value="InterPro"/>
</dbReference>
<dbReference type="GO" id="GO:0005506">
    <property type="term" value="F:iron ion binding"/>
    <property type="evidence" value="ECO:0007669"/>
    <property type="project" value="InterPro"/>
</dbReference>
<name>A0A6A6JW16_WESOR</name>
<evidence type="ECO:0000313" key="6">
    <source>
        <dbReference type="EMBL" id="KAF2280008.1"/>
    </source>
</evidence>
<evidence type="ECO:0000256" key="4">
    <source>
        <dbReference type="ARBA" id="ARBA00023004"/>
    </source>
</evidence>
<keyword evidence="4 5" id="KW-0408">Iron</keyword>
<dbReference type="PANTHER" id="PTHR47582">
    <property type="entry name" value="P450, PUTATIVE (EUROFUNG)-RELATED"/>
    <property type="match status" value="1"/>
</dbReference>
<evidence type="ECO:0000256" key="1">
    <source>
        <dbReference type="ARBA" id="ARBA00001971"/>
    </source>
</evidence>